<sequence>MPRHDTQGPSMGSLGANPETTQSYNCGTKSNDAKPKHVPERQANGAQSRRSERLKPTAVAEQEGAETEEEAPTAELAMRQQASREERKRAKAAKPYRPNGTPDSSYDDESEDERRKANAERCRRNREAKPKYKKVDYVAQAKTEHARQLTAAFDSPVWQPTAQQWTTQPGNSGWTPVSGPHQGGPSLVHKDIEYPPITTVDRDSLVA</sequence>
<evidence type="ECO:0000256" key="1">
    <source>
        <dbReference type="SAM" id="MobiDB-lite"/>
    </source>
</evidence>
<evidence type="ECO:0000313" key="2">
    <source>
        <dbReference type="EMBL" id="ETV73168.1"/>
    </source>
</evidence>
<proteinExistence type="predicted"/>
<organism evidence="2">
    <name type="scientific">Aphanomyces astaci</name>
    <name type="common">Crayfish plague agent</name>
    <dbReference type="NCBI Taxonomy" id="112090"/>
    <lineage>
        <taxon>Eukaryota</taxon>
        <taxon>Sar</taxon>
        <taxon>Stramenopiles</taxon>
        <taxon>Oomycota</taxon>
        <taxon>Saprolegniomycetes</taxon>
        <taxon>Saprolegniales</taxon>
        <taxon>Verrucalvaceae</taxon>
        <taxon>Aphanomyces</taxon>
    </lineage>
</organism>
<accession>W4G2L2</accession>
<dbReference type="AlphaFoldDB" id="W4G2L2"/>
<feature type="compositionally biased region" description="Basic and acidic residues" evidence="1">
    <location>
        <begin position="31"/>
        <end position="40"/>
    </location>
</feature>
<feature type="region of interest" description="Disordered" evidence="1">
    <location>
        <begin position="161"/>
        <end position="207"/>
    </location>
</feature>
<feature type="region of interest" description="Disordered" evidence="1">
    <location>
        <begin position="1"/>
        <end position="132"/>
    </location>
</feature>
<feature type="compositionally biased region" description="Polar residues" evidence="1">
    <location>
        <begin position="18"/>
        <end position="30"/>
    </location>
</feature>
<dbReference type="GeneID" id="20813980"/>
<dbReference type="EMBL" id="KI913150">
    <property type="protein sequence ID" value="ETV73168.1"/>
    <property type="molecule type" value="Genomic_DNA"/>
</dbReference>
<name>W4G2L2_APHAT</name>
<reference evidence="2" key="1">
    <citation type="submission" date="2013-12" db="EMBL/GenBank/DDBJ databases">
        <title>The Genome Sequence of Aphanomyces astaci APO3.</title>
        <authorList>
            <consortium name="The Broad Institute Genomics Platform"/>
            <person name="Russ C."/>
            <person name="Tyler B."/>
            <person name="van West P."/>
            <person name="Dieguez-Uribeondo J."/>
            <person name="Young S.K."/>
            <person name="Zeng Q."/>
            <person name="Gargeya S."/>
            <person name="Fitzgerald M."/>
            <person name="Abouelleil A."/>
            <person name="Alvarado L."/>
            <person name="Chapman S.B."/>
            <person name="Gainer-Dewar J."/>
            <person name="Goldberg J."/>
            <person name="Griggs A."/>
            <person name="Gujja S."/>
            <person name="Hansen M."/>
            <person name="Howarth C."/>
            <person name="Imamovic A."/>
            <person name="Ireland A."/>
            <person name="Larimer J."/>
            <person name="McCowan C."/>
            <person name="Murphy C."/>
            <person name="Pearson M."/>
            <person name="Poon T.W."/>
            <person name="Priest M."/>
            <person name="Roberts A."/>
            <person name="Saif S."/>
            <person name="Shea T."/>
            <person name="Sykes S."/>
            <person name="Wortman J."/>
            <person name="Nusbaum C."/>
            <person name="Birren B."/>
        </authorList>
    </citation>
    <scope>NUCLEOTIDE SEQUENCE [LARGE SCALE GENOMIC DNA]</scope>
    <source>
        <strain evidence="2">APO3</strain>
    </source>
</reference>
<gene>
    <name evidence="2" type="ORF">H257_11984</name>
</gene>
<feature type="compositionally biased region" description="Basic and acidic residues" evidence="1">
    <location>
        <begin position="112"/>
        <end position="132"/>
    </location>
</feature>
<dbReference type="VEuPathDB" id="FungiDB:H257_11984"/>
<dbReference type="RefSeq" id="XP_009837373.1">
    <property type="nucleotide sequence ID" value="XM_009839071.1"/>
</dbReference>
<feature type="compositionally biased region" description="Acidic residues" evidence="1">
    <location>
        <begin position="63"/>
        <end position="72"/>
    </location>
</feature>
<protein>
    <submittedName>
        <fullName evidence="2">Uncharacterized protein</fullName>
    </submittedName>
</protein>